<dbReference type="OrthoDB" id="7679245at2"/>
<name>A0A562TBP1_9HYPH</name>
<reference evidence="1 2" key="1">
    <citation type="submission" date="2019-07" db="EMBL/GenBank/DDBJ databases">
        <title>Genomic Encyclopedia of Archaeal and Bacterial Type Strains, Phase II (KMG-II): from individual species to whole genera.</title>
        <authorList>
            <person name="Goeker M."/>
        </authorList>
    </citation>
    <scope>NUCLEOTIDE SEQUENCE [LARGE SCALE GENOMIC DNA]</scope>
    <source>
        <strain evidence="1 2">ATCC BAA-252</strain>
    </source>
</reference>
<comment type="caution">
    <text evidence="1">The sequence shown here is derived from an EMBL/GenBank/DDBJ whole genome shotgun (WGS) entry which is preliminary data.</text>
</comment>
<dbReference type="RefSeq" id="WP_145341322.1">
    <property type="nucleotide sequence ID" value="NZ_SMLY01000085.1"/>
</dbReference>
<proteinExistence type="predicted"/>
<protein>
    <submittedName>
        <fullName evidence="1">Uncharacterized protein</fullName>
    </submittedName>
</protein>
<dbReference type="Proteomes" id="UP000320593">
    <property type="component" value="Unassembled WGS sequence"/>
</dbReference>
<evidence type="ECO:0000313" key="2">
    <source>
        <dbReference type="Proteomes" id="UP000320593"/>
    </source>
</evidence>
<sequence>MDKYHHLEFSGRELEFLDLFKIAARYDCLYLLQFYCFDMYDHDRITALDIEEQAALARAARGDIYEEAVSKGYEPPAWTLFGGVHDRVC</sequence>
<gene>
    <name evidence="1" type="ORF">JM93_01260</name>
</gene>
<dbReference type="EMBL" id="VLLF01000002">
    <property type="protein sequence ID" value="TWI90280.1"/>
    <property type="molecule type" value="Genomic_DNA"/>
</dbReference>
<organism evidence="1 2">
    <name type="scientific">Roseibium hamelinense</name>
    <dbReference type="NCBI Taxonomy" id="150831"/>
    <lineage>
        <taxon>Bacteria</taxon>
        <taxon>Pseudomonadati</taxon>
        <taxon>Pseudomonadota</taxon>
        <taxon>Alphaproteobacteria</taxon>
        <taxon>Hyphomicrobiales</taxon>
        <taxon>Stappiaceae</taxon>
        <taxon>Roseibium</taxon>
    </lineage>
</organism>
<dbReference type="AlphaFoldDB" id="A0A562TBP1"/>
<keyword evidence="2" id="KW-1185">Reference proteome</keyword>
<evidence type="ECO:0000313" key="1">
    <source>
        <dbReference type="EMBL" id="TWI90280.1"/>
    </source>
</evidence>
<accession>A0A562TBP1</accession>